<keyword evidence="2" id="KW-1185">Reference proteome</keyword>
<gene>
    <name evidence="1" type="ORF">EXIGLDRAFT_693263</name>
</gene>
<dbReference type="InParanoid" id="A0A166AH99"/>
<proteinExistence type="predicted"/>
<organism evidence="1 2">
    <name type="scientific">Exidia glandulosa HHB12029</name>
    <dbReference type="NCBI Taxonomy" id="1314781"/>
    <lineage>
        <taxon>Eukaryota</taxon>
        <taxon>Fungi</taxon>
        <taxon>Dikarya</taxon>
        <taxon>Basidiomycota</taxon>
        <taxon>Agaricomycotina</taxon>
        <taxon>Agaricomycetes</taxon>
        <taxon>Auriculariales</taxon>
        <taxon>Exidiaceae</taxon>
        <taxon>Exidia</taxon>
    </lineage>
</organism>
<name>A0A166AH99_EXIGL</name>
<dbReference type="Gene3D" id="2.60.120.260">
    <property type="entry name" value="Galactose-binding domain-like"/>
    <property type="match status" value="2"/>
</dbReference>
<dbReference type="EMBL" id="KV426019">
    <property type="protein sequence ID" value="KZV91849.1"/>
    <property type="molecule type" value="Genomic_DNA"/>
</dbReference>
<evidence type="ECO:0000313" key="1">
    <source>
        <dbReference type="EMBL" id="KZV91849.1"/>
    </source>
</evidence>
<evidence type="ECO:0000313" key="2">
    <source>
        <dbReference type="Proteomes" id="UP000077266"/>
    </source>
</evidence>
<sequence length="253" mass="27560">MPNPTAGDVVVQDGDSRIAFSPADDWQELQAAGWYSGGTMAISWNESASISFSFVGSYIWYFGDLNYDHGRFKISIDSQPGTTNTSYDPNNLAVRSLFSQSVDPGPHSVEITNVENMKATVLDYFVFTPHTAENPGISDVKVMADDYSVITYSHPAQWTVGVTGPAYHLTFADGASVSFTFTGEYVWFYADRNTDHGPFLASIDGEAATRFSSYSVVHTDVEPLFSRAVSPGKHTLTITNAGPGMALGISWFQ</sequence>
<dbReference type="AlphaFoldDB" id="A0A166AH99"/>
<dbReference type="Proteomes" id="UP000077266">
    <property type="component" value="Unassembled WGS sequence"/>
</dbReference>
<dbReference type="OrthoDB" id="2563669at2759"/>
<protein>
    <submittedName>
        <fullName evidence="1">Uncharacterized protein</fullName>
    </submittedName>
</protein>
<accession>A0A166AH99</accession>
<reference evidence="1 2" key="1">
    <citation type="journal article" date="2016" name="Mol. Biol. Evol.">
        <title>Comparative Genomics of Early-Diverging Mushroom-Forming Fungi Provides Insights into the Origins of Lignocellulose Decay Capabilities.</title>
        <authorList>
            <person name="Nagy L.G."/>
            <person name="Riley R."/>
            <person name="Tritt A."/>
            <person name="Adam C."/>
            <person name="Daum C."/>
            <person name="Floudas D."/>
            <person name="Sun H."/>
            <person name="Yadav J.S."/>
            <person name="Pangilinan J."/>
            <person name="Larsson K.H."/>
            <person name="Matsuura K."/>
            <person name="Barry K."/>
            <person name="Labutti K."/>
            <person name="Kuo R."/>
            <person name="Ohm R.A."/>
            <person name="Bhattacharya S.S."/>
            <person name="Shirouzu T."/>
            <person name="Yoshinaga Y."/>
            <person name="Martin F.M."/>
            <person name="Grigoriev I.V."/>
            <person name="Hibbett D.S."/>
        </authorList>
    </citation>
    <scope>NUCLEOTIDE SEQUENCE [LARGE SCALE GENOMIC DNA]</scope>
    <source>
        <strain evidence="1 2">HHB12029</strain>
    </source>
</reference>